<evidence type="ECO:0000256" key="4">
    <source>
        <dbReference type="ARBA" id="ARBA00022989"/>
    </source>
</evidence>
<comment type="caution">
    <text evidence="8">The sequence shown here is derived from an EMBL/GenBank/DDBJ whole genome shotgun (WGS) entry which is preliminary data.</text>
</comment>
<accession>A0A4U1ECK5</accession>
<dbReference type="PANTHER" id="PTHR17613:SF10">
    <property type="entry name" value="TESTIS-SPECIFIC PROTEIN TEX28"/>
    <property type="match status" value="1"/>
</dbReference>
<comment type="similarity">
    <text evidence="2">Belongs to the TEX28 family.</text>
</comment>
<dbReference type="PANTHER" id="PTHR17613">
    <property type="entry name" value="CEREBRAL PROTEIN-11-RELATED"/>
    <property type="match status" value="1"/>
</dbReference>
<keyword evidence="5" id="KW-0175">Coiled coil</keyword>
<evidence type="ECO:0000313" key="9">
    <source>
        <dbReference type="Proteomes" id="UP000308365"/>
    </source>
</evidence>
<dbReference type="GO" id="GO:0016020">
    <property type="term" value="C:membrane"/>
    <property type="evidence" value="ECO:0007669"/>
    <property type="project" value="UniProtKB-SubCell"/>
</dbReference>
<keyword evidence="6" id="KW-0472">Membrane</keyword>
<dbReference type="InterPro" id="IPR019394">
    <property type="entry name" value="TEX28/TMCC"/>
</dbReference>
<gene>
    <name evidence="8" type="ORF">EI555_019001</name>
</gene>
<evidence type="ECO:0000256" key="7">
    <source>
        <dbReference type="SAM" id="MobiDB-lite"/>
    </source>
</evidence>
<evidence type="ECO:0000256" key="5">
    <source>
        <dbReference type="ARBA" id="ARBA00023054"/>
    </source>
</evidence>
<keyword evidence="3" id="KW-0812">Transmembrane</keyword>
<reference evidence="9" key="1">
    <citation type="journal article" date="2019" name="IScience">
        <title>Narwhal Genome Reveals Long-Term Low Genetic Diversity despite Current Large Abundance Size.</title>
        <authorList>
            <person name="Westbury M.V."/>
            <person name="Petersen B."/>
            <person name="Garde E."/>
            <person name="Heide-Jorgensen M.P."/>
            <person name="Lorenzen E.D."/>
        </authorList>
    </citation>
    <scope>NUCLEOTIDE SEQUENCE [LARGE SCALE GENOMIC DNA]</scope>
</reference>
<dbReference type="GO" id="GO:0012505">
    <property type="term" value="C:endomembrane system"/>
    <property type="evidence" value="ECO:0007669"/>
    <property type="project" value="TreeGrafter"/>
</dbReference>
<name>A0A4U1ECK5_MONMO</name>
<feature type="region of interest" description="Disordered" evidence="7">
    <location>
        <begin position="1"/>
        <end position="43"/>
    </location>
</feature>
<keyword evidence="4" id="KW-1133">Transmembrane helix</keyword>
<protein>
    <submittedName>
        <fullName evidence="8">Uncharacterized protein</fullName>
    </submittedName>
</protein>
<evidence type="ECO:0000256" key="2">
    <source>
        <dbReference type="ARBA" id="ARBA00008108"/>
    </source>
</evidence>
<dbReference type="AlphaFoldDB" id="A0A4U1ECK5"/>
<evidence type="ECO:0000256" key="3">
    <source>
        <dbReference type="ARBA" id="ARBA00022692"/>
    </source>
</evidence>
<evidence type="ECO:0000313" key="8">
    <source>
        <dbReference type="EMBL" id="TKC33815.1"/>
    </source>
</evidence>
<feature type="compositionally biased region" description="Low complexity" evidence="7">
    <location>
        <begin position="22"/>
        <end position="37"/>
    </location>
</feature>
<dbReference type="EMBL" id="RWIC01002305">
    <property type="protein sequence ID" value="TKC33815.1"/>
    <property type="molecule type" value="Genomic_DNA"/>
</dbReference>
<evidence type="ECO:0000256" key="6">
    <source>
        <dbReference type="ARBA" id="ARBA00023136"/>
    </source>
</evidence>
<dbReference type="Proteomes" id="UP000308365">
    <property type="component" value="Unassembled WGS sequence"/>
</dbReference>
<proteinExistence type="inferred from homology"/>
<evidence type="ECO:0000256" key="1">
    <source>
        <dbReference type="ARBA" id="ARBA00004370"/>
    </source>
</evidence>
<sequence>MQAEYTKSPTANFPSNVPSCRSLSSSKAGPSGPSSLSDGKLARNLQDSVKHRIRYLSEQLRVEKASLDRNTVGFLKLVSTAGGSRPPRLAGLRGGEPACLCHRCPD</sequence>
<feature type="compositionally biased region" description="Polar residues" evidence="7">
    <location>
        <begin position="1"/>
        <end position="21"/>
    </location>
</feature>
<organism evidence="8 9">
    <name type="scientific">Monodon monoceros</name>
    <name type="common">Narwhal</name>
    <name type="synonym">Ceratodon monodon</name>
    <dbReference type="NCBI Taxonomy" id="40151"/>
    <lineage>
        <taxon>Eukaryota</taxon>
        <taxon>Metazoa</taxon>
        <taxon>Chordata</taxon>
        <taxon>Craniata</taxon>
        <taxon>Vertebrata</taxon>
        <taxon>Euteleostomi</taxon>
        <taxon>Mammalia</taxon>
        <taxon>Eutheria</taxon>
        <taxon>Laurasiatheria</taxon>
        <taxon>Artiodactyla</taxon>
        <taxon>Whippomorpha</taxon>
        <taxon>Cetacea</taxon>
        <taxon>Odontoceti</taxon>
        <taxon>Monodontidae</taxon>
        <taxon>Monodon</taxon>
    </lineage>
</organism>
<comment type="subcellular location">
    <subcellularLocation>
        <location evidence="1">Membrane</location>
    </subcellularLocation>
</comment>